<keyword evidence="2" id="KW-0812">Transmembrane</keyword>
<evidence type="ECO:0000256" key="2">
    <source>
        <dbReference type="SAM" id="Phobius"/>
    </source>
</evidence>
<comment type="caution">
    <text evidence="3">The sequence shown here is derived from an EMBL/GenBank/DDBJ whole genome shotgun (WGS) entry which is preliminary data.</text>
</comment>
<organism evidence="3 4">
    <name type="scientific">Oenococcus alcoholitolerans</name>
    <dbReference type="NCBI Taxonomy" id="931074"/>
    <lineage>
        <taxon>Bacteria</taxon>
        <taxon>Bacillati</taxon>
        <taxon>Bacillota</taxon>
        <taxon>Bacilli</taxon>
        <taxon>Lactobacillales</taxon>
        <taxon>Lactobacillaceae</taxon>
        <taxon>Oenococcus</taxon>
    </lineage>
</organism>
<feature type="non-terminal residue" evidence="3">
    <location>
        <position position="1"/>
    </location>
</feature>
<proteinExistence type="predicted"/>
<feature type="transmembrane region" description="Helical" evidence="2">
    <location>
        <begin position="78"/>
        <end position="98"/>
    </location>
</feature>
<feature type="compositionally biased region" description="Polar residues" evidence="1">
    <location>
        <begin position="1"/>
        <end position="12"/>
    </location>
</feature>
<dbReference type="EMBL" id="AXCV01000056">
    <property type="protein sequence ID" value="KGO32252.1"/>
    <property type="molecule type" value="Genomic_DNA"/>
</dbReference>
<keyword evidence="4" id="KW-1185">Reference proteome</keyword>
<reference evidence="3 4" key="1">
    <citation type="journal article" date="2014" name="Antonie Van Leeuwenhoek">
        <title>Oenococcus alcoholitolerans sp. nov., a lactic acid bacteria isolated from cachaca and ethanol fermentation processes.</title>
        <authorList>
            <person name="Badotti F."/>
            <person name="Moreira A.P."/>
            <person name="Tonon L.A."/>
            <person name="de Lucena B.T."/>
            <person name="Gomes Fde C."/>
            <person name="Kruger R."/>
            <person name="Thompson C.C."/>
            <person name="de Morais M.A.Jr."/>
            <person name="Rosa C.A."/>
            <person name="Thompson F.L."/>
        </authorList>
    </citation>
    <scope>NUCLEOTIDE SEQUENCE [LARGE SCALE GENOMIC DNA]</scope>
    <source>
        <strain evidence="3 4">UFRJ-M7.2.18</strain>
    </source>
</reference>
<gene>
    <name evidence="3" type="ORF">Q757_02175</name>
</gene>
<feature type="region of interest" description="Disordered" evidence="1">
    <location>
        <begin position="1"/>
        <end position="27"/>
    </location>
</feature>
<sequence length="149" mass="16600">GIFTEEQSQADQPSLEKRSMAPKAPLSKRIRSSHNGISSLVLSFLSFLLTLMPLIIIFRPSFLDDLNTRAEIENTSSMILAVFFLGCLLLVLSFVFAIPSLFEKPRHLAFIALCFSLLNGAYVYSLLAFAFNGGTYLTNIINLLRTIFS</sequence>
<evidence type="ECO:0000313" key="3">
    <source>
        <dbReference type="EMBL" id="KGO32252.1"/>
    </source>
</evidence>
<evidence type="ECO:0000256" key="1">
    <source>
        <dbReference type="SAM" id="MobiDB-lite"/>
    </source>
</evidence>
<keyword evidence="2" id="KW-1133">Transmembrane helix</keyword>
<protein>
    <submittedName>
        <fullName evidence="3">Uncharacterized protein</fullName>
    </submittedName>
</protein>
<feature type="transmembrane region" description="Helical" evidence="2">
    <location>
        <begin position="110"/>
        <end position="131"/>
    </location>
</feature>
<dbReference type="Proteomes" id="UP000030023">
    <property type="component" value="Unassembled WGS sequence"/>
</dbReference>
<name>A0ABR4XS02_9LACO</name>
<feature type="transmembrane region" description="Helical" evidence="2">
    <location>
        <begin position="37"/>
        <end position="58"/>
    </location>
</feature>
<keyword evidence="2" id="KW-0472">Membrane</keyword>
<evidence type="ECO:0000313" key="4">
    <source>
        <dbReference type="Proteomes" id="UP000030023"/>
    </source>
</evidence>
<accession>A0ABR4XS02</accession>